<evidence type="ECO:0000313" key="2">
    <source>
        <dbReference type="Proteomes" id="UP000214606"/>
    </source>
</evidence>
<proteinExistence type="predicted"/>
<reference evidence="1 2" key="1">
    <citation type="submission" date="2016-10" db="EMBL/GenBank/DDBJ databases">
        <title>The whole genome sequencing and assembly of Aeribacillus pallidus KCTC3564 strain.</title>
        <authorList>
            <person name="Lee Y.-J."/>
            <person name="Park M.-K."/>
            <person name="Yi H."/>
            <person name="Bahn Y.-S."/>
            <person name="Kim J.F."/>
            <person name="Lee D.-W."/>
        </authorList>
    </citation>
    <scope>NUCLEOTIDE SEQUENCE [LARGE SCALE GENOMIC DNA]</scope>
    <source>
        <strain evidence="1 2">KCTC3564</strain>
    </source>
</reference>
<sequence length="76" mass="8669">MARDESPKALTDEIQKNGSLTYDLHLFSANQKNFHKVLTDSPFSLTDVCRRKGYFIGEHDVEDSFFSRFGLNGLVI</sequence>
<organism evidence="1 2">
    <name type="scientific">Aeribacillus pallidus</name>
    <dbReference type="NCBI Taxonomy" id="33936"/>
    <lineage>
        <taxon>Bacteria</taxon>
        <taxon>Bacillati</taxon>
        <taxon>Bacillota</taxon>
        <taxon>Bacilli</taxon>
        <taxon>Bacillales</taxon>
        <taxon>Bacillaceae</taxon>
        <taxon>Aeribacillus</taxon>
    </lineage>
</organism>
<evidence type="ECO:0000313" key="1">
    <source>
        <dbReference type="EMBL" id="ASS90900.1"/>
    </source>
</evidence>
<dbReference type="KEGG" id="apak:AP3564_12330"/>
<protein>
    <submittedName>
        <fullName evidence="1">Uncharacterized protein</fullName>
    </submittedName>
</protein>
<dbReference type="Proteomes" id="UP000214606">
    <property type="component" value="Chromosome"/>
</dbReference>
<accession>A0A223E6S8</accession>
<name>A0A223E6S8_9BACI</name>
<dbReference type="AlphaFoldDB" id="A0A223E6S8"/>
<dbReference type="EMBL" id="CP017703">
    <property type="protein sequence ID" value="ASS90900.1"/>
    <property type="molecule type" value="Genomic_DNA"/>
</dbReference>
<gene>
    <name evidence="1" type="ORF">AP3564_12330</name>
</gene>